<accession>A0A549SNT2</accession>
<dbReference type="PANTHER" id="PTHR13696:SF99">
    <property type="entry name" value="COBYRINIC ACID AC-DIAMIDE SYNTHASE"/>
    <property type="match status" value="1"/>
</dbReference>
<evidence type="ECO:0000313" key="3">
    <source>
        <dbReference type="Proteomes" id="UP000316781"/>
    </source>
</evidence>
<evidence type="ECO:0000313" key="2">
    <source>
        <dbReference type="EMBL" id="TRL31285.1"/>
    </source>
</evidence>
<dbReference type="InterPro" id="IPR050678">
    <property type="entry name" value="DNA_Partitioning_ATPase"/>
</dbReference>
<dbReference type="InterPro" id="IPR025669">
    <property type="entry name" value="AAA_dom"/>
</dbReference>
<organism evidence="2 3">
    <name type="scientific">Methylosinus sporium</name>
    <dbReference type="NCBI Taxonomy" id="428"/>
    <lineage>
        <taxon>Bacteria</taxon>
        <taxon>Pseudomonadati</taxon>
        <taxon>Pseudomonadota</taxon>
        <taxon>Alphaproteobacteria</taxon>
        <taxon>Hyphomicrobiales</taxon>
        <taxon>Methylocystaceae</taxon>
        <taxon>Methylosinus</taxon>
    </lineage>
</organism>
<gene>
    <name evidence="2" type="ORF">FM996_14085</name>
</gene>
<dbReference type="InterPro" id="IPR027417">
    <property type="entry name" value="P-loop_NTPase"/>
</dbReference>
<dbReference type="Gene3D" id="3.40.50.300">
    <property type="entry name" value="P-loop containing nucleotide triphosphate hydrolases"/>
    <property type="match status" value="1"/>
</dbReference>
<sequence length="331" mass="36237">MKTVAFFNNKGGVGKTSLVFHLAWMLNEMGYKVVVCDLDPQANVTTFFLGEDRAARLLETGHGVRTIYQAFLPLLEGLGDLAEVDAEIMTEGLTLIPGDLALSGAESELSTQWGNCLSSEEPTKKKAFRTICGFHRAIAAVARKQNATIALIDVGPNLGPLNRAALVASDHVVIPLGSDAFSLQGLKNVGKTLTTWREDWSEKKKRVPQGLGFEAPEGAMEPIGYVISRFSMRSGRPARAYLNWAAEMPAAYRQYVLGQVDVSCRDPHQDPNCFAELKDYRSLMPMAQDAMKPIFDLRAADGAIGAHQAGVIEARKNFRALADKIIDRLRL</sequence>
<dbReference type="AlphaFoldDB" id="A0A549SNT2"/>
<protein>
    <submittedName>
        <fullName evidence="2">AAA family ATPase</fullName>
    </submittedName>
</protein>
<reference evidence="2 3" key="1">
    <citation type="submission" date="2019-07" db="EMBL/GenBank/DDBJ databases">
        <title>Ln-dependent methylotrophs.</title>
        <authorList>
            <person name="Tani A."/>
        </authorList>
    </citation>
    <scope>NUCLEOTIDE SEQUENCE [LARGE SCALE GENOMIC DNA]</scope>
    <source>
        <strain evidence="2 3">SM89A</strain>
    </source>
</reference>
<dbReference type="CDD" id="cd02042">
    <property type="entry name" value="ParAB_family"/>
    <property type="match status" value="1"/>
</dbReference>
<dbReference type="PANTHER" id="PTHR13696">
    <property type="entry name" value="P-LOOP CONTAINING NUCLEOSIDE TRIPHOSPHATE HYDROLASE"/>
    <property type="match status" value="1"/>
</dbReference>
<dbReference type="EMBL" id="VJMF01000058">
    <property type="protein sequence ID" value="TRL31285.1"/>
    <property type="molecule type" value="Genomic_DNA"/>
</dbReference>
<proteinExistence type="predicted"/>
<comment type="caution">
    <text evidence="2">The sequence shown here is derived from an EMBL/GenBank/DDBJ whole genome shotgun (WGS) entry which is preliminary data.</text>
</comment>
<dbReference type="RefSeq" id="WP_142863537.1">
    <property type="nucleotide sequence ID" value="NZ_VJMF01000058.1"/>
</dbReference>
<evidence type="ECO:0000259" key="1">
    <source>
        <dbReference type="Pfam" id="PF13614"/>
    </source>
</evidence>
<dbReference type="Pfam" id="PF13614">
    <property type="entry name" value="AAA_31"/>
    <property type="match status" value="1"/>
</dbReference>
<dbReference type="SUPFAM" id="SSF52540">
    <property type="entry name" value="P-loop containing nucleoside triphosphate hydrolases"/>
    <property type="match status" value="1"/>
</dbReference>
<name>A0A549SNT2_METSR</name>
<dbReference type="Proteomes" id="UP000316781">
    <property type="component" value="Unassembled WGS sequence"/>
</dbReference>
<feature type="domain" description="AAA" evidence="1">
    <location>
        <begin position="1"/>
        <end position="199"/>
    </location>
</feature>